<protein>
    <submittedName>
        <fullName evidence="1">Uncharacterized protein</fullName>
    </submittedName>
</protein>
<evidence type="ECO:0000313" key="2">
    <source>
        <dbReference type="Proteomes" id="UP000182444"/>
    </source>
</evidence>
<reference evidence="1 2" key="1">
    <citation type="journal article" date="2016" name="PLoS ONE">
        <title>Sequence Assembly of Yarrowia lipolytica Strain W29/CLIB89 Shows Transposable Element Diversity.</title>
        <authorList>
            <person name="Magnan C."/>
            <person name="Yu J."/>
            <person name="Chang I."/>
            <person name="Jahn E."/>
            <person name="Kanomata Y."/>
            <person name="Wu J."/>
            <person name="Zeller M."/>
            <person name="Oakes M."/>
            <person name="Baldi P."/>
            <person name="Sandmeyer S."/>
        </authorList>
    </citation>
    <scope>NUCLEOTIDE SEQUENCE [LARGE SCALE GENOMIC DNA]</scope>
    <source>
        <strain evidence="2">CLIB89(W29)</strain>
    </source>
</reference>
<dbReference type="GeneID" id="94583159"/>
<accession>A0A1D8NCA2</accession>
<evidence type="ECO:0000313" key="1">
    <source>
        <dbReference type="EMBL" id="AOW03263.1"/>
    </source>
</evidence>
<sequence length="100" mass="11229">MQDLEWMEFFTVHVIKFKTLSEALSMHDRANAEIPKSLGLRSDLARSHLTSCHSPVIAQSHGRSITDPKSVVRETSHINTPMLHCSPILQYSLVDGVCRS</sequence>
<dbReference type="VEuPathDB" id="FungiDB:YALI1_C31067g"/>
<dbReference type="EMBL" id="CP017555">
    <property type="protein sequence ID" value="AOW03263.1"/>
    <property type="molecule type" value="Genomic_DNA"/>
</dbReference>
<dbReference type="Proteomes" id="UP000182444">
    <property type="component" value="Chromosome 1C"/>
</dbReference>
<proteinExistence type="predicted"/>
<organism evidence="1 2">
    <name type="scientific">Yarrowia lipolytica</name>
    <name type="common">Candida lipolytica</name>
    <dbReference type="NCBI Taxonomy" id="4952"/>
    <lineage>
        <taxon>Eukaryota</taxon>
        <taxon>Fungi</taxon>
        <taxon>Dikarya</taxon>
        <taxon>Ascomycota</taxon>
        <taxon>Saccharomycotina</taxon>
        <taxon>Dipodascomycetes</taxon>
        <taxon>Dipodascales</taxon>
        <taxon>Dipodascales incertae sedis</taxon>
        <taxon>Yarrowia</taxon>
    </lineage>
</organism>
<dbReference type="RefSeq" id="XP_068138632.1">
    <property type="nucleotide sequence ID" value="XM_068282531.1"/>
</dbReference>
<dbReference type="AlphaFoldDB" id="A0A1D8NCA2"/>
<gene>
    <name evidence="1" type="ORF">YALI1_C31067g</name>
</gene>
<name>A0A1D8NCA2_YARLL</name>